<reference evidence="2 3" key="1">
    <citation type="submission" date="2016-10" db="EMBL/GenBank/DDBJ databases">
        <title>Reductive evolution of mitochondrial metabolism and differential evolution of invasion-related proteins in Cryptosporidium.</title>
        <authorList>
            <person name="Liu S."/>
            <person name="Roellig D.M."/>
            <person name="Guo Y."/>
            <person name="Li N."/>
            <person name="Frace M.A."/>
            <person name="Tang K."/>
            <person name="Zhang L."/>
            <person name="Feng Y."/>
            <person name="Xiao L."/>
        </authorList>
    </citation>
    <scope>NUCLEOTIDE SEQUENCE [LARGE SCALE GENOMIC DNA]</scope>
    <source>
        <strain evidence="2">39726</strain>
    </source>
</reference>
<evidence type="ECO:0000313" key="2">
    <source>
        <dbReference type="EMBL" id="OII70912.1"/>
    </source>
</evidence>
<sequence length="724" mass="81711">MVNQEVQELLKFQKVQMERKLQKHQQQPSPLQPQPPPLQPQPSPLQPQPSSLQPQPPPSSFPPPPSPSSPPSIQPEPEPLPLQPQPSPSPSPPSLQPKSQTSPLQPQTSPSQPSPPPSPPPPPLPPSLSPQSPLSPLPSQPSPLHSQSPIPPSPSVSLPSFSPYQSPNPSTPSSPPLPPPPPPPPSSPLPPPPSSPLPPPPPSSPLPPPPSSSPLPPPPSSSPLPPPPPSPLPPPPSSPLPPPPSPKPPLPPASKIPPPVPPKTYKYAKLITSEISGLTDNQSNDLSDDQTEDEQNHLKTTQKQTNRLNTTQIQNLMKLQNQIIMKSFLRENGLEDLYLLNCNLNTLDRIYYLLEKVKKIILQVQVRETKMYKTNLNSFITSHSIMKKNIETTNYQTLVNSLNVLKDYLKQILDDCKSLHNIQPSTEIHTEHYSGKIDECENEKYIPLIDLYSFLFKNYKKLIANSTFGARMLNHFVTILKDFTEFNNCFVQEKIEYWKSLLQEYKKNIKYEIKMDNKTKCSGYSHHGVMCSINECIKTSEDRLKSEKIIVYKFMVKLLRELISKCEQVKNDPNFDDNLKGQLFNENCIYKYNIRYNIQSKFLNNSNQNQVLERIQNLIQSFGGIVFIHDSRDCNPNNIVKILEFIARLKVIKSLGDNNTNLYSSTITNQEEIKALNIKSINFLIKLMLDMISFCWTYGIYKKNDYIQRSDTKLIDHWVNFKPY</sequence>
<dbReference type="RefSeq" id="XP_028873014.1">
    <property type="nucleotide sequence ID" value="XM_029020780.1"/>
</dbReference>
<feature type="compositionally biased region" description="Pro residues" evidence="1">
    <location>
        <begin position="169"/>
        <end position="262"/>
    </location>
</feature>
<protein>
    <submittedName>
        <fullName evidence="2">Uncharacterized protein</fullName>
    </submittedName>
</protein>
<dbReference type="GeneID" id="39980559"/>
<comment type="caution">
    <text evidence="2">The sequence shown here is derived from an EMBL/GenBank/DDBJ whole genome shotgun (WGS) entry which is preliminary data.</text>
</comment>
<feature type="region of interest" description="Disordered" evidence="1">
    <location>
        <begin position="277"/>
        <end position="306"/>
    </location>
</feature>
<proteinExistence type="predicted"/>
<dbReference type="Proteomes" id="UP000186176">
    <property type="component" value="Unassembled WGS sequence"/>
</dbReference>
<accession>A0A1J4M9L3</accession>
<feature type="compositionally biased region" description="Pro residues" evidence="1">
    <location>
        <begin position="112"/>
        <end position="141"/>
    </location>
</feature>
<gene>
    <name evidence="2" type="ORF">cubi_03766</name>
</gene>
<feature type="region of interest" description="Disordered" evidence="1">
    <location>
        <begin position="17"/>
        <end position="264"/>
    </location>
</feature>
<feature type="compositionally biased region" description="Pro residues" evidence="1">
    <location>
        <begin position="54"/>
        <end position="95"/>
    </location>
</feature>
<keyword evidence="3" id="KW-1185">Reference proteome</keyword>
<name>A0A1J4M9L3_9CRYT</name>
<organism evidence="2 3">
    <name type="scientific">Cryptosporidium ubiquitum</name>
    <dbReference type="NCBI Taxonomy" id="857276"/>
    <lineage>
        <taxon>Eukaryota</taxon>
        <taxon>Sar</taxon>
        <taxon>Alveolata</taxon>
        <taxon>Apicomplexa</taxon>
        <taxon>Conoidasida</taxon>
        <taxon>Coccidia</taxon>
        <taxon>Eucoccidiorida</taxon>
        <taxon>Eimeriorina</taxon>
        <taxon>Cryptosporidiidae</taxon>
        <taxon>Cryptosporidium</taxon>
    </lineage>
</organism>
<feature type="compositionally biased region" description="Pro residues" evidence="1">
    <location>
        <begin position="30"/>
        <end position="47"/>
    </location>
</feature>
<evidence type="ECO:0000256" key="1">
    <source>
        <dbReference type="SAM" id="MobiDB-lite"/>
    </source>
</evidence>
<dbReference type="VEuPathDB" id="CryptoDB:cubi_03766"/>
<feature type="compositionally biased region" description="Low complexity" evidence="1">
    <location>
        <begin position="96"/>
        <end position="111"/>
    </location>
</feature>
<dbReference type="PRINTS" id="PR01217">
    <property type="entry name" value="PRICHEXTENSN"/>
</dbReference>
<evidence type="ECO:0000313" key="3">
    <source>
        <dbReference type="Proteomes" id="UP000186176"/>
    </source>
</evidence>
<dbReference type="AlphaFoldDB" id="A0A1J4M9L3"/>
<dbReference type="EMBL" id="LRBP01000035">
    <property type="protein sequence ID" value="OII70912.1"/>
    <property type="molecule type" value="Genomic_DNA"/>
</dbReference>